<reference evidence="1 2" key="1">
    <citation type="submission" date="2014-12" db="EMBL/GenBank/DDBJ databases">
        <title>16Stimator: statistical estimation of ribosomal gene copy numbers from draft genome assemblies.</title>
        <authorList>
            <person name="Perisin M.A."/>
            <person name="Vetter M."/>
            <person name="Gilbert J.A."/>
            <person name="Bergelson J."/>
        </authorList>
    </citation>
    <scope>NUCLEOTIDE SEQUENCE [LARGE SCALE GENOMIC DNA]</scope>
    <source>
        <strain evidence="1 2">MEDvA23</strain>
    </source>
</reference>
<sequence>MSRQARLGELIAILSLEDMKEIYPYIDLEGDADSICALFRDALLDAGYSQDYEKIAASFQQLVLPKKDRDALDAWSRRLYFGVHAEDIDVSCWLKILNALQFRGVEVQDADPAGKALVSKMLAEYKRIQDDGYARDVDRIKQSPILNSLDKKIAETYNFNYFDDFAGNDPFLTVKAVRSGFHLIRFVETADVFAETEFPFDALRATGQKLIDEDGIWMPPKTSVCDIRAVADRNKIRP</sequence>
<comment type="caution">
    <text evidence="1">The sequence shown here is derived from an EMBL/GenBank/DDBJ whole genome shotgun (WGS) entry which is preliminary data.</text>
</comment>
<evidence type="ECO:0000313" key="1">
    <source>
        <dbReference type="EMBL" id="KIQ21906.1"/>
    </source>
</evidence>
<organism evidence="1 2">
    <name type="scientific">Variovorax paradoxus</name>
    <dbReference type="NCBI Taxonomy" id="34073"/>
    <lineage>
        <taxon>Bacteria</taxon>
        <taxon>Pseudomonadati</taxon>
        <taxon>Pseudomonadota</taxon>
        <taxon>Betaproteobacteria</taxon>
        <taxon>Burkholderiales</taxon>
        <taxon>Comamonadaceae</taxon>
        <taxon>Variovorax</taxon>
    </lineage>
</organism>
<dbReference type="RefSeq" id="WP_155403899.1">
    <property type="nucleotide sequence ID" value="NZ_JXQQ01000084.1"/>
</dbReference>
<accession>A0A0D0LPJ2</accession>
<gene>
    <name evidence="1" type="ORF">RT97_26885</name>
</gene>
<protein>
    <submittedName>
        <fullName evidence="1">Uncharacterized protein</fullName>
    </submittedName>
</protein>
<dbReference type="AlphaFoldDB" id="A0A0D0LPJ2"/>
<dbReference type="EMBL" id="JXQQ01000084">
    <property type="protein sequence ID" value="KIQ21906.1"/>
    <property type="molecule type" value="Genomic_DNA"/>
</dbReference>
<name>A0A0D0LPJ2_VARPD</name>
<evidence type="ECO:0000313" key="2">
    <source>
        <dbReference type="Proteomes" id="UP000032067"/>
    </source>
</evidence>
<proteinExistence type="predicted"/>
<dbReference type="Proteomes" id="UP000032067">
    <property type="component" value="Unassembled WGS sequence"/>
</dbReference>
<dbReference type="OrthoDB" id="8845057at2"/>